<proteinExistence type="predicted"/>
<dbReference type="Pfam" id="PF18962">
    <property type="entry name" value="Por_Secre_tail"/>
    <property type="match status" value="1"/>
</dbReference>
<reference evidence="3 4" key="1">
    <citation type="journal article" date="2012" name="Front. Microbiol.">
        <title>Complete genome of Ignavibacterium album, a metabolically versatile, flagellated, facultative anaerobe from the phylum Chlorobi.</title>
        <authorList>
            <person name="Liu Z."/>
            <person name="Frigaard N.-U."/>
            <person name="Vogl K."/>
            <person name="Iino T."/>
            <person name="Ohkuma M."/>
            <person name="Overmann J."/>
            <person name="Bryant D.A."/>
        </authorList>
    </citation>
    <scope>NUCLEOTIDE SEQUENCE [LARGE SCALE GENOMIC DNA]</scope>
    <source>
        <strain evidence="4">DSM 19864 / JCM 16511 / NBRC 101810 / Mat9-16</strain>
    </source>
</reference>
<keyword evidence="1" id="KW-0732">Signal</keyword>
<dbReference type="PROSITE" id="PS51782">
    <property type="entry name" value="LYSM"/>
    <property type="match status" value="1"/>
</dbReference>
<dbReference type="STRING" id="945713.IALB_3128"/>
<dbReference type="Pfam" id="PF18914">
    <property type="entry name" value="DUF5666"/>
    <property type="match status" value="7"/>
</dbReference>
<dbReference type="eggNOG" id="COG3386">
    <property type="taxonomic scope" value="Bacteria"/>
</dbReference>
<accession>I0APC4</accession>
<sequence length="657" mass="72495">MKKENFPGRSFSKHTKAVFIAILFLLSSANLFAEDLELTGNITQLGNDWLIVQGYTFYVDQNTELKGPNGNTVPFSFFQLNDLVQVKGNNRGDGTYLATRVKWEDNPNNPNEIELTGYVTAKNSNSFDINGTTFLVDANTIYRGRHGNPFSFDMIQVGMLLEVKAILQTGNLLATRVKTEDDHNNQHGNEIELKGFIDAKTSGSVIVGQREFSVNAQTVILNRNNSPISFSQLNVGDFVEIKAYRQPDSSFLAVRIKLEDTPQNQIELKAKIESIAGSEITIGGITFNTDSNTVFLDHNRMPITISFLSVGMLVEVKGFKRQDGTYYATKIKIEDFVNNEVEVRGTISDLGSSSLTVAGLTFDVDSSTQVFDHQNNPISYSSLQVGQLVEVKGLRTVSNSLKAIRIKVEQNEDIEIFGRITAVNSDNIEVNGLTIFVNANTVYLNHANLPITFSDLAVDQFVEVKMINLPDNSLLALKVKIEDSRNFSKVNGFVGIVNGNTIQLPSATYNITNQTIIIDLNFNFINANQITNGQQVIVWASASGSSNNTALQIRSMVASPNSVDESVTVANGYQLAQNYPNPFNPATKISFTIPVDQQVALKVYNSLGEEVATLINNSMSKGTHTINFDAKGLSSGLYFYRLESGNQVLVRKMMLLK</sequence>
<evidence type="ECO:0000313" key="4">
    <source>
        <dbReference type="Proteomes" id="UP000007394"/>
    </source>
</evidence>
<dbReference type="InterPro" id="IPR043724">
    <property type="entry name" value="DUF5666"/>
</dbReference>
<dbReference type="HOGENOM" id="CLU_374640_0_0_10"/>
<feature type="domain" description="LysM" evidence="2">
    <location>
        <begin position="492"/>
        <end position="538"/>
    </location>
</feature>
<dbReference type="KEGG" id="ial:IALB_3128"/>
<dbReference type="RefSeq" id="WP_014561967.1">
    <property type="nucleotide sequence ID" value="NC_017464.1"/>
</dbReference>
<dbReference type="InterPro" id="IPR018392">
    <property type="entry name" value="LysM"/>
</dbReference>
<feature type="signal peptide" evidence="1">
    <location>
        <begin position="1"/>
        <end position="33"/>
    </location>
</feature>
<dbReference type="InterPro" id="IPR026444">
    <property type="entry name" value="Secre_tail"/>
</dbReference>
<organism evidence="3 4">
    <name type="scientific">Ignavibacterium album (strain DSM 19864 / JCM 16511 / NBRC 101810 / Mat9-16)</name>
    <dbReference type="NCBI Taxonomy" id="945713"/>
    <lineage>
        <taxon>Bacteria</taxon>
        <taxon>Pseudomonadati</taxon>
        <taxon>Ignavibacteriota</taxon>
        <taxon>Ignavibacteria</taxon>
        <taxon>Ignavibacteriales</taxon>
        <taxon>Ignavibacteriaceae</taxon>
        <taxon>Ignavibacterium</taxon>
    </lineage>
</organism>
<name>I0APC4_IGNAJ</name>
<evidence type="ECO:0000256" key="1">
    <source>
        <dbReference type="SAM" id="SignalP"/>
    </source>
</evidence>
<evidence type="ECO:0000259" key="2">
    <source>
        <dbReference type="PROSITE" id="PS51782"/>
    </source>
</evidence>
<dbReference type="AlphaFoldDB" id="I0APC4"/>
<dbReference type="OrthoDB" id="9759776at2"/>
<evidence type="ECO:0000313" key="3">
    <source>
        <dbReference type="EMBL" id="AFH50831.1"/>
    </source>
</evidence>
<dbReference type="Proteomes" id="UP000007394">
    <property type="component" value="Chromosome"/>
</dbReference>
<dbReference type="EMBL" id="CP003418">
    <property type="protein sequence ID" value="AFH50831.1"/>
    <property type="molecule type" value="Genomic_DNA"/>
</dbReference>
<gene>
    <name evidence="3" type="ordered locus">IALB_3128</name>
</gene>
<protein>
    <recommendedName>
        <fullName evidence="2">LysM domain-containing protein</fullName>
    </recommendedName>
</protein>
<keyword evidence="4" id="KW-1185">Reference proteome</keyword>
<dbReference type="Gene3D" id="2.60.40.4070">
    <property type="match status" value="1"/>
</dbReference>
<feature type="chain" id="PRO_5003624231" description="LysM domain-containing protein" evidence="1">
    <location>
        <begin position="34"/>
        <end position="657"/>
    </location>
</feature>
<dbReference type="NCBIfam" id="TIGR04183">
    <property type="entry name" value="Por_Secre_tail"/>
    <property type="match status" value="1"/>
</dbReference>